<evidence type="ECO:0000256" key="1">
    <source>
        <dbReference type="SAM" id="MobiDB-lite"/>
    </source>
</evidence>
<dbReference type="InterPro" id="IPR036291">
    <property type="entry name" value="NAD(P)-bd_dom_sf"/>
</dbReference>
<evidence type="ECO:0008006" key="4">
    <source>
        <dbReference type="Google" id="ProtNLM"/>
    </source>
</evidence>
<protein>
    <recommendedName>
        <fullName evidence="4">Short chain dehydrogenase</fullName>
    </recommendedName>
</protein>
<keyword evidence="3" id="KW-1185">Reference proteome</keyword>
<dbReference type="SUPFAM" id="SSF51735">
    <property type="entry name" value="NAD(P)-binding Rossmann-fold domains"/>
    <property type="match status" value="1"/>
</dbReference>
<dbReference type="AlphaFoldDB" id="A0A1H3EXI1"/>
<accession>A0A1H3EXI1</accession>
<gene>
    <name evidence="2" type="ORF">SAMN05660209_01407</name>
</gene>
<dbReference type="Gene3D" id="3.40.50.720">
    <property type="entry name" value="NAD(P)-binding Rossmann-like Domain"/>
    <property type="match status" value="1"/>
</dbReference>
<dbReference type="STRING" id="1137993.SAMN05660209_01407"/>
<proteinExistence type="predicted"/>
<reference evidence="3" key="1">
    <citation type="submission" date="2016-10" db="EMBL/GenBank/DDBJ databases">
        <authorList>
            <person name="Varghese N."/>
            <person name="Submissions S."/>
        </authorList>
    </citation>
    <scope>NUCLEOTIDE SEQUENCE [LARGE SCALE GENOMIC DNA]</scope>
    <source>
        <strain evidence="3">DSM 45422</strain>
    </source>
</reference>
<dbReference type="Proteomes" id="UP000198921">
    <property type="component" value="Unassembled WGS sequence"/>
</dbReference>
<feature type="region of interest" description="Disordered" evidence="1">
    <location>
        <begin position="11"/>
        <end position="49"/>
    </location>
</feature>
<name>A0A1H3EXI1_9ACTN</name>
<evidence type="ECO:0000313" key="2">
    <source>
        <dbReference type="EMBL" id="SDX83320.1"/>
    </source>
</evidence>
<evidence type="ECO:0000313" key="3">
    <source>
        <dbReference type="Proteomes" id="UP000198921"/>
    </source>
</evidence>
<organism evidence="2 3">
    <name type="scientific">Geodermatophilus africanus</name>
    <dbReference type="NCBI Taxonomy" id="1137993"/>
    <lineage>
        <taxon>Bacteria</taxon>
        <taxon>Bacillati</taxon>
        <taxon>Actinomycetota</taxon>
        <taxon>Actinomycetes</taxon>
        <taxon>Geodermatophilales</taxon>
        <taxon>Geodermatophilaceae</taxon>
        <taxon>Geodermatophilus</taxon>
    </lineage>
</organism>
<sequence length="49" mass="5067">MEDLDGRIAVVTGGGTGIGQATAVPSPSGGATWSSPDADPGRWRRRSRR</sequence>
<dbReference type="EMBL" id="FNOT01000003">
    <property type="protein sequence ID" value="SDX83320.1"/>
    <property type="molecule type" value="Genomic_DNA"/>
</dbReference>